<sequence>MRAVLVKQPGDAQQLYIGEYPTPVPKSNQVLIKVKCFCLNRMDIVQRQGFYPPPPGASEILGVEISGVVDSVGEDVTKFKQGDEVFGLMGGGGYAEYAVMDERLVISKPKEITFEQAAAIPETWFTAYQALFLVSQLQKGEDILIHAGASGVGIAAIQLAKEAGANRIFITAGSDEKVEFCKSLGATDGINYKTQDWAKIIGEETAGKGVNVVVDFIGKDYFAKNLQIMGFDARMVILAFMSGSTVDEVNLRLILGKRLRIQGSTLRSRSVEYQAVLRDEVYNHAIKDHFGCAEGKFKIFIDSVYDWKNIIKATEHMEANKSMGKIVVHVS</sequence>
<keyword evidence="5" id="KW-1185">Reference proteome</keyword>
<dbReference type="InterPro" id="IPR020843">
    <property type="entry name" value="ER"/>
</dbReference>
<dbReference type="InterPro" id="IPR013154">
    <property type="entry name" value="ADH-like_N"/>
</dbReference>
<accession>A0A168L744</accession>
<dbReference type="InterPro" id="IPR011032">
    <property type="entry name" value="GroES-like_sf"/>
</dbReference>
<dbReference type="InParanoid" id="A0A168L744"/>
<reference evidence="4" key="1">
    <citation type="submission" date="2016-04" db="EMBL/GenBank/DDBJ databases">
        <authorList>
            <person name="Evans L.H."/>
            <person name="Alamgir A."/>
            <person name="Owens N."/>
            <person name="Weber N.D."/>
            <person name="Virtaneva K."/>
            <person name="Barbian K."/>
            <person name="Babar A."/>
            <person name="Rosenke K."/>
        </authorList>
    </citation>
    <scope>NUCLEOTIDE SEQUENCE [LARGE SCALE GENOMIC DNA]</scope>
    <source>
        <strain evidence="4">CBS 101.48</strain>
    </source>
</reference>
<keyword evidence="1" id="KW-0521">NADP</keyword>
<dbReference type="AlphaFoldDB" id="A0A168L744"/>
<dbReference type="InterPro" id="IPR013149">
    <property type="entry name" value="ADH-like_C"/>
</dbReference>
<evidence type="ECO:0000313" key="5">
    <source>
        <dbReference type="Proteomes" id="UP000078561"/>
    </source>
</evidence>
<dbReference type="PANTHER" id="PTHR48106:SF18">
    <property type="entry name" value="QUINONE OXIDOREDUCTASE PIG3"/>
    <property type="match status" value="1"/>
</dbReference>
<evidence type="ECO:0000256" key="1">
    <source>
        <dbReference type="ARBA" id="ARBA00022857"/>
    </source>
</evidence>
<gene>
    <name evidence="4" type="primary">ABSGL_01566.1 scaffold 1725</name>
</gene>
<evidence type="ECO:0000256" key="2">
    <source>
        <dbReference type="ARBA" id="ARBA00023002"/>
    </source>
</evidence>
<dbReference type="SMART" id="SM00829">
    <property type="entry name" value="PKS_ER"/>
    <property type="match status" value="1"/>
</dbReference>
<name>A0A168L744_ABSGL</name>
<dbReference type="CDD" id="cd05276">
    <property type="entry name" value="p53_inducible_oxidoreductase"/>
    <property type="match status" value="1"/>
</dbReference>
<evidence type="ECO:0000259" key="3">
    <source>
        <dbReference type="SMART" id="SM00829"/>
    </source>
</evidence>
<dbReference type="SUPFAM" id="SSF50129">
    <property type="entry name" value="GroES-like"/>
    <property type="match status" value="1"/>
</dbReference>
<dbReference type="SUPFAM" id="SSF51735">
    <property type="entry name" value="NAD(P)-binding Rossmann-fold domains"/>
    <property type="match status" value="1"/>
</dbReference>
<feature type="domain" description="Enoyl reductase (ER)" evidence="3">
    <location>
        <begin position="10"/>
        <end position="328"/>
    </location>
</feature>
<proteinExistence type="predicted"/>
<dbReference type="GO" id="GO:0016651">
    <property type="term" value="F:oxidoreductase activity, acting on NAD(P)H"/>
    <property type="evidence" value="ECO:0007669"/>
    <property type="project" value="TreeGrafter"/>
</dbReference>
<dbReference type="OrthoDB" id="203908at2759"/>
<dbReference type="NCBIfam" id="TIGR02824">
    <property type="entry name" value="quinone_pig3"/>
    <property type="match status" value="1"/>
</dbReference>
<keyword evidence="2" id="KW-0560">Oxidoreductase</keyword>
<dbReference type="Proteomes" id="UP000078561">
    <property type="component" value="Unassembled WGS sequence"/>
</dbReference>
<organism evidence="4">
    <name type="scientific">Absidia glauca</name>
    <name type="common">Pin mould</name>
    <dbReference type="NCBI Taxonomy" id="4829"/>
    <lineage>
        <taxon>Eukaryota</taxon>
        <taxon>Fungi</taxon>
        <taxon>Fungi incertae sedis</taxon>
        <taxon>Mucoromycota</taxon>
        <taxon>Mucoromycotina</taxon>
        <taxon>Mucoromycetes</taxon>
        <taxon>Mucorales</taxon>
        <taxon>Cunninghamellaceae</taxon>
        <taxon>Absidia</taxon>
    </lineage>
</organism>
<dbReference type="Pfam" id="PF08240">
    <property type="entry name" value="ADH_N"/>
    <property type="match status" value="1"/>
</dbReference>
<dbReference type="InterPro" id="IPR036291">
    <property type="entry name" value="NAD(P)-bd_dom_sf"/>
</dbReference>
<evidence type="ECO:0000313" key="4">
    <source>
        <dbReference type="EMBL" id="SAL96191.1"/>
    </source>
</evidence>
<protein>
    <recommendedName>
        <fullName evidence="3">Enoyl reductase (ER) domain-containing protein</fullName>
    </recommendedName>
</protein>
<dbReference type="OMA" id="HKHMEDA"/>
<dbReference type="InterPro" id="IPR014189">
    <property type="entry name" value="Quinone_OxRdtase_PIG3"/>
</dbReference>
<dbReference type="EMBL" id="LT550732">
    <property type="protein sequence ID" value="SAL96191.1"/>
    <property type="molecule type" value="Genomic_DNA"/>
</dbReference>
<dbReference type="Pfam" id="PF00107">
    <property type="entry name" value="ADH_zinc_N"/>
    <property type="match status" value="1"/>
</dbReference>
<dbReference type="Gene3D" id="3.40.50.720">
    <property type="entry name" value="NAD(P)-binding Rossmann-like Domain"/>
    <property type="match status" value="1"/>
</dbReference>
<dbReference type="PANTHER" id="PTHR48106">
    <property type="entry name" value="QUINONE OXIDOREDUCTASE PIG3-RELATED"/>
    <property type="match status" value="1"/>
</dbReference>
<dbReference type="GO" id="GO:0070402">
    <property type="term" value="F:NADPH binding"/>
    <property type="evidence" value="ECO:0007669"/>
    <property type="project" value="TreeGrafter"/>
</dbReference>
<dbReference type="Gene3D" id="3.90.180.10">
    <property type="entry name" value="Medium-chain alcohol dehydrogenases, catalytic domain"/>
    <property type="match status" value="1"/>
</dbReference>
<dbReference type="STRING" id="4829.A0A168L744"/>